<dbReference type="AlphaFoldDB" id="A0A8I6TKY8"/>
<feature type="domain" description="Carbohydrate kinase PfkB" evidence="2">
    <location>
        <begin position="58"/>
        <end position="351"/>
    </location>
</feature>
<evidence type="ECO:0000256" key="1">
    <source>
        <dbReference type="ARBA" id="ARBA00022723"/>
    </source>
</evidence>
<dbReference type="PANTHER" id="PTHR42909">
    <property type="entry name" value="ZGC:136858"/>
    <property type="match status" value="1"/>
</dbReference>
<dbReference type="GO" id="GO:0046872">
    <property type="term" value="F:metal ion binding"/>
    <property type="evidence" value="ECO:0007669"/>
    <property type="project" value="UniProtKB-KW"/>
</dbReference>
<dbReference type="OMA" id="GHIMNLM"/>
<dbReference type="GO" id="GO:0004730">
    <property type="term" value="F:pseudouridylate synthase activity"/>
    <property type="evidence" value="ECO:0007669"/>
    <property type="project" value="TreeGrafter"/>
</dbReference>
<proteinExistence type="predicted"/>
<evidence type="ECO:0000259" key="2">
    <source>
        <dbReference type="Pfam" id="PF00294"/>
    </source>
</evidence>
<evidence type="ECO:0000313" key="4">
    <source>
        <dbReference type="Proteomes" id="UP000494040"/>
    </source>
</evidence>
<keyword evidence="4" id="KW-1185">Reference proteome</keyword>
<accession>A0A8I6TKY8</accession>
<reference evidence="3" key="1">
    <citation type="submission" date="2022-01" db="UniProtKB">
        <authorList>
            <consortium name="EnsemblMetazoa"/>
        </authorList>
    </citation>
    <scope>IDENTIFICATION</scope>
</reference>
<name>A0A8I6TKY8_CIMLE</name>
<dbReference type="RefSeq" id="XP_024085023.1">
    <property type="nucleotide sequence ID" value="XM_024229255.1"/>
</dbReference>
<dbReference type="Pfam" id="PF00294">
    <property type="entry name" value="PfkB"/>
    <property type="match status" value="1"/>
</dbReference>
<dbReference type="Proteomes" id="UP000494040">
    <property type="component" value="Unassembled WGS sequence"/>
</dbReference>
<dbReference type="CDD" id="cd01941">
    <property type="entry name" value="YeiC_kinase_like"/>
    <property type="match status" value="1"/>
</dbReference>
<sequence>MNIRRTKDGNTLLLYVGRGFGMREDSGGRFVRAWKTPLHYFRGISIIGSCLDGRTIPGRITQNPGGVGRNIADCLGKISDEGLLFISAVGKDQFGQFLLESIRHIDHRGVQSVEDERTACYSVLIDGKGEAKFAVGDMNINSKISKDVVSNYVNEFRESSIVIMDGNIPQETLNYVIEQGSEHNVSVWFEPTSVLKSAKPFETPLWKSLACISPNMTELKEMANAVGVKFDEDFDQTDVNNLLKQIVYLTSPLAEHIPLIMVTLGKFGILMVTKYNSDAPVKSVFLESSNKETMVRYYPTIPLDDVVNSLGAGDSAAASFAEGMLRGLTEPECITLSHLASAEALRSPTAIPTQFKHDRQSASRAQFLEISFSTRR</sequence>
<dbReference type="KEGG" id="clec:112127808"/>
<dbReference type="EnsemblMetazoa" id="XM_024229255.1">
    <property type="protein sequence ID" value="XP_024085023.1"/>
    <property type="gene ID" value="LOC112127808"/>
</dbReference>
<dbReference type="GeneID" id="112127808"/>
<dbReference type="InterPro" id="IPR029056">
    <property type="entry name" value="Ribokinase-like"/>
</dbReference>
<dbReference type="Gene3D" id="3.40.1190.20">
    <property type="match status" value="1"/>
</dbReference>
<evidence type="ECO:0000313" key="3">
    <source>
        <dbReference type="EnsemblMetazoa" id="XP_024085023.1"/>
    </source>
</evidence>
<dbReference type="PANTHER" id="PTHR42909:SF1">
    <property type="entry name" value="CARBOHYDRATE KINASE PFKB DOMAIN-CONTAINING PROTEIN"/>
    <property type="match status" value="1"/>
</dbReference>
<organism evidence="3 4">
    <name type="scientific">Cimex lectularius</name>
    <name type="common">Bed bug</name>
    <name type="synonym">Acanthia lectularia</name>
    <dbReference type="NCBI Taxonomy" id="79782"/>
    <lineage>
        <taxon>Eukaryota</taxon>
        <taxon>Metazoa</taxon>
        <taxon>Ecdysozoa</taxon>
        <taxon>Arthropoda</taxon>
        <taxon>Hexapoda</taxon>
        <taxon>Insecta</taxon>
        <taxon>Pterygota</taxon>
        <taxon>Neoptera</taxon>
        <taxon>Paraneoptera</taxon>
        <taxon>Hemiptera</taxon>
        <taxon>Heteroptera</taxon>
        <taxon>Panheteroptera</taxon>
        <taxon>Cimicomorpha</taxon>
        <taxon>Cimicidae</taxon>
        <taxon>Cimex</taxon>
    </lineage>
</organism>
<dbReference type="InterPro" id="IPR011611">
    <property type="entry name" value="PfkB_dom"/>
</dbReference>
<dbReference type="GO" id="GO:0006796">
    <property type="term" value="P:phosphate-containing compound metabolic process"/>
    <property type="evidence" value="ECO:0007669"/>
    <property type="project" value="UniProtKB-ARBA"/>
</dbReference>
<dbReference type="GO" id="GO:0005737">
    <property type="term" value="C:cytoplasm"/>
    <property type="evidence" value="ECO:0007669"/>
    <property type="project" value="TreeGrafter"/>
</dbReference>
<dbReference type="GO" id="GO:0016798">
    <property type="term" value="F:hydrolase activity, acting on glycosyl bonds"/>
    <property type="evidence" value="ECO:0007669"/>
    <property type="project" value="TreeGrafter"/>
</dbReference>
<keyword evidence="1" id="KW-0479">Metal-binding</keyword>
<protein>
    <recommendedName>
        <fullName evidence="2">Carbohydrate kinase PfkB domain-containing protein</fullName>
    </recommendedName>
</protein>
<dbReference type="SUPFAM" id="SSF53613">
    <property type="entry name" value="Ribokinase-like"/>
    <property type="match status" value="1"/>
</dbReference>
<dbReference type="OrthoDB" id="198885at2759"/>